<protein>
    <recommendedName>
        <fullName evidence="3">DUF1730 domain-containing protein</fullName>
    </recommendedName>
</protein>
<keyword evidence="1" id="KW-0408">Iron</keyword>
<dbReference type="AlphaFoldDB" id="A0A381SMV5"/>
<evidence type="ECO:0000259" key="3">
    <source>
        <dbReference type="Pfam" id="PF08331"/>
    </source>
</evidence>
<evidence type="ECO:0000313" key="4">
    <source>
        <dbReference type="EMBL" id="SVA04754.1"/>
    </source>
</evidence>
<dbReference type="GO" id="GO:0008616">
    <property type="term" value="P:tRNA queuosine(34) biosynthetic process"/>
    <property type="evidence" value="ECO:0007669"/>
    <property type="project" value="InterPro"/>
</dbReference>
<proteinExistence type="predicted"/>
<organism evidence="4">
    <name type="scientific">marine metagenome</name>
    <dbReference type="NCBI Taxonomy" id="408172"/>
    <lineage>
        <taxon>unclassified sequences</taxon>
        <taxon>metagenomes</taxon>
        <taxon>ecological metagenomes</taxon>
    </lineage>
</organism>
<dbReference type="InterPro" id="IPR013542">
    <property type="entry name" value="QueG_DUF1730"/>
</dbReference>
<feature type="non-terminal residue" evidence="4">
    <location>
        <position position="105"/>
    </location>
</feature>
<evidence type="ECO:0000256" key="1">
    <source>
        <dbReference type="ARBA" id="ARBA00022485"/>
    </source>
</evidence>
<accession>A0A381SMV5</accession>
<evidence type="ECO:0000256" key="2">
    <source>
        <dbReference type="ARBA" id="ARBA00023002"/>
    </source>
</evidence>
<reference evidence="4" key="1">
    <citation type="submission" date="2018-05" db="EMBL/GenBank/DDBJ databases">
        <authorList>
            <person name="Lanie J.A."/>
            <person name="Ng W.-L."/>
            <person name="Kazmierczak K.M."/>
            <person name="Andrzejewski T.M."/>
            <person name="Davidsen T.M."/>
            <person name="Wayne K.J."/>
            <person name="Tettelin H."/>
            <person name="Glass J.I."/>
            <person name="Rusch D."/>
            <person name="Podicherti R."/>
            <person name="Tsui H.-C.T."/>
            <person name="Winkler M.E."/>
        </authorList>
    </citation>
    <scope>NUCLEOTIDE SEQUENCE</scope>
</reference>
<dbReference type="GO" id="GO:0052693">
    <property type="term" value="F:epoxyqueuosine reductase activity"/>
    <property type="evidence" value="ECO:0007669"/>
    <property type="project" value="TreeGrafter"/>
</dbReference>
<keyword evidence="1" id="KW-0479">Metal-binding</keyword>
<gene>
    <name evidence="4" type="ORF">METZ01_LOCUS57608</name>
</gene>
<sequence length="105" mass="11648">MITALEIKAQALELGFDLCGIAPVGSLPELGFLREWVDHGYAGEMSYMTRSADRRSDVRAVLPSARSVVMLATVYHVDRPYSIETGKPTEASIARYAWGDDYHQV</sequence>
<dbReference type="EMBL" id="UINC01003260">
    <property type="protein sequence ID" value="SVA04754.1"/>
    <property type="molecule type" value="Genomic_DNA"/>
</dbReference>
<keyword evidence="2" id="KW-0560">Oxidoreductase</keyword>
<dbReference type="PANTHER" id="PTHR30002:SF4">
    <property type="entry name" value="EPOXYQUEUOSINE REDUCTASE"/>
    <property type="match status" value="1"/>
</dbReference>
<dbReference type="Pfam" id="PF08331">
    <property type="entry name" value="QueG_DUF1730"/>
    <property type="match status" value="1"/>
</dbReference>
<keyword evidence="1" id="KW-0004">4Fe-4S</keyword>
<dbReference type="GO" id="GO:0051539">
    <property type="term" value="F:4 iron, 4 sulfur cluster binding"/>
    <property type="evidence" value="ECO:0007669"/>
    <property type="project" value="UniProtKB-KW"/>
</dbReference>
<dbReference type="InterPro" id="IPR004453">
    <property type="entry name" value="QueG"/>
</dbReference>
<feature type="domain" description="DUF1730" evidence="3">
    <location>
        <begin position="55"/>
        <end position="105"/>
    </location>
</feature>
<keyword evidence="1" id="KW-0411">Iron-sulfur</keyword>
<name>A0A381SMV5_9ZZZZ</name>
<dbReference type="PANTHER" id="PTHR30002">
    <property type="entry name" value="EPOXYQUEUOSINE REDUCTASE"/>
    <property type="match status" value="1"/>
</dbReference>